<dbReference type="EMBL" id="QGHT01000116">
    <property type="protein sequence ID" value="PWT38994.1"/>
    <property type="molecule type" value="Genomic_DNA"/>
</dbReference>
<organism evidence="2 3">
    <name type="scientific">Limosilactobacillus reuteri</name>
    <name type="common">Lactobacillus reuteri</name>
    <dbReference type="NCBI Taxonomy" id="1598"/>
    <lineage>
        <taxon>Bacteria</taxon>
        <taxon>Bacillati</taxon>
        <taxon>Bacillota</taxon>
        <taxon>Bacilli</taxon>
        <taxon>Lactobacillales</taxon>
        <taxon>Lactobacillaceae</taxon>
        <taxon>Limosilactobacillus</taxon>
    </lineage>
</organism>
<gene>
    <name evidence="2" type="ORF">DKZ22_11975</name>
</gene>
<sequence length="132" mass="15690">MTNQTIDIYIKQKLDNQILSVPAILAIIVFTKEYYSHNDELRQFTEGILGADYKDYLFKSRTLLYSRIIKDFYVNNQDTKSLVKKINAFIKKENNETNNQVKEKDHQTEKNSSSKKRDSQQDIIKKWRHVID</sequence>
<proteinExistence type="predicted"/>
<dbReference type="RefSeq" id="WP_109956876.1">
    <property type="nucleotide sequence ID" value="NZ_QGHT01000116.1"/>
</dbReference>
<dbReference type="Proteomes" id="UP000245980">
    <property type="component" value="Unassembled WGS sequence"/>
</dbReference>
<name>A0A855XKW8_LIMRT</name>
<evidence type="ECO:0000313" key="3">
    <source>
        <dbReference type="Proteomes" id="UP000245980"/>
    </source>
</evidence>
<evidence type="ECO:0000256" key="1">
    <source>
        <dbReference type="SAM" id="MobiDB-lite"/>
    </source>
</evidence>
<evidence type="ECO:0000313" key="2">
    <source>
        <dbReference type="EMBL" id="PWT38994.1"/>
    </source>
</evidence>
<protein>
    <submittedName>
        <fullName evidence="2">Uncharacterized protein</fullName>
    </submittedName>
</protein>
<accession>A0A855XKW8</accession>
<feature type="region of interest" description="Disordered" evidence="1">
    <location>
        <begin position="94"/>
        <end position="123"/>
    </location>
</feature>
<reference evidence="2 3" key="1">
    <citation type="journal article" date="2018" name="Front. Microbiol.">
        <title>Comparative Genomics of the Herbivore Gut Symbiont Lactobacillus reuteri Reveals Genetic Diversity and Lifestyle Adaptation.</title>
        <authorList>
            <person name="Zhao J."/>
        </authorList>
    </citation>
    <scope>NUCLEOTIDE SEQUENCE [LARGE SCALE GENOMIC DNA]</scope>
    <source>
        <strain evidence="2 3">LR10</strain>
    </source>
</reference>
<feature type="non-terminal residue" evidence="2">
    <location>
        <position position="132"/>
    </location>
</feature>
<comment type="caution">
    <text evidence="2">The sequence shown here is derived from an EMBL/GenBank/DDBJ whole genome shotgun (WGS) entry which is preliminary data.</text>
</comment>
<feature type="compositionally biased region" description="Basic and acidic residues" evidence="1">
    <location>
        <begin position="94"/>
        <end position="109"/>
    </location>
</feature>
<dbReference type="AlphaFoldDB" id="A0A855XKW8"/>